<gene>
    <name evidence="2" type="ORF">C5613_39880</name>
</gene>
<comment type="caution">
    <text evidence="2">The sequence shown here is derived from an EMBL/GenBank/DDBJ whole genome shotgun (WGS) entry which is preliminary data.</text>
</comment>
<accession>A0A2S8IJB7</accession>
<name>A0A2S8IJB7_RHOOP</name>
<dbReference type="Proteomes" id="UP000239290">
    <property type="component" value="Unassembled WGS sequence"/>
</dbReference>
<reference evidence="3" key="1">
    <citation type="submission" date="2018-02" db="EMBL/GenBank/DDBJ databases">
        <title>Draft genome sequencing of Rhodococcus opacus KU647198.</title>
        <authorList>
            <person name="Zheng B.-X."/>
        </authorList>
    </citation>
    <scope>NUCLEOTIDE SEQUENCE [LARGE SCALE GENOMIC DNA]</scope>
    <source>
        <strain evidence="3">04-OD7</strain>
    </source>
</reference>
<dbReference type="EMBL" id="PUIO01000083">
    <property type="protein sequence ID" value="PQP14759.1"/>
    <property type="molecule type" value="Genomic_DNA"/>
</dbReference>
<evidence type="ECO:0000313" key="3">
    <source>
        <dbReference type="Proteomes" id="UP000239290"/>
    </source>
</evidence>
<evidence type="ECO:0000256" key="1">
    <source>
        <dbReference type="SAM" id="MobiDB-lite"/>
    </source>
</evidence>
<organism evidence="2 3">
    <name type="scientific">Rhodococcus opacus</name>
    <name type="common">Nocardia opaca</name>
    <dbReference type="NCBI Taxonomy" id="37919"/>
    <lineage>
        <taxon>Bacteria</taxon>
        <taxon>Bacillati</taxon>
        <taxon>Actinomycetota</taxon>
        <taxon>Actinomycetes</taxon>
        <taxon>Mycobacteriales</taxon>
        <taxon>Nocardiaceae</taxon>
        <taxon>Rhodococcus</taxon>
    </lineage>
</organism>
<sequence>MKTRGQLVVAVGAGFLLRRRTAKLAGSPVRCATTLHPGGSGSPPGGSIRRGTGPPRRAGAATLQR</sequence>
<protein>
    <submittedName>
        <fullName evidence="2">Uncharacterized protein</fullName>
    </submittedName>
</protein>
<feature type="region of interest" description="Disordered" evidence="1">
    <location>
        <begin position="26"/>
        <end position="65"/>
    </location>
</feature>
<feature type="compositionally biased region" description="Low complexity" evidence="1">
    <location>
        <begin position="45"/>
        <end position="65"/>
    </location>
</feature>
<dbReference type="AlphaFoldDB" id="A0A2S8IJB7"/>
<proteinExistence type="predicted"/>
<evidence type="ECO:0000313" key="2">
    <source>
        <dbReference type="EMBL" id="PQP14759.1"/>
    </source>
</evidence>